<evidence type="ECO:0000256" key="3">
    <source>
        <dbReference type="SAM" id="MobiDB-lite"/>
    </source>
</evidence>
<proteinExistence type="predicted"/>
<name>A0A7R9W4V4_9STRA</name>
<organism evidence="4">
    <name type="scientific">Pseudictyota dubia</name>
    <dbReference type="NCBI Taxonomy" id="2749911"/>
    <lineage>
        <taxon>Eukaryota</taxon>
        <taxon>Sar</taxon>
        <taxon>Stramenopiles</taxon>
        <taxon>Ochrophyta</taxon>
        <taxon>Bacillariophyta</taxon>
        <taxon>Mediophyceae</taxon>
        <taxon>Biddulphiophycidae</taxon>
        <taxon>Eupodiscales</taxon>
        <taxon>Odontellaceae</taxon>
        <taxon>Pseudictyota</taxon>
    </lineage>
</organism>
<gene>
    <name evidence="4" type="ORF">TDUB1175_LOCUS13320</name>
</gene>
<protein>
    <recommendedName>
        <fullName evidence="5">Peptidase M11 gametolysin domain-containing protein</fullName>
    </recommendedName>
</protein>
<accession>A0A7R9W4V4</accession>
<dbReference type="PANTHER" id="PTHR33683:SF46">
    <property type="entry name" value="SUSHI DOMAIN-CONTAINING PROTEIN"/>
    <property type="match status" value="1"/>
</dbReference>
<sequence>MHGVGHNFGLSLSSDTTDPIVAFGDRSGMMGISYSVDDGPGRAKMCFNAAKSYTIGWYSDKTVDLDPATSSFTGRLAGVGKYPTIAANEDVVLKLTHSSTDYFVGYNHAVGAHEGTNEAINQVTVVSQVSTDEVSFLVARLSAGQSHIISNFDGSEDDLTINVVSIDTSATGYADVQVYLGALNNGTPTSSPTSGRTSAPTSDPTSAPTFQPTSGPTSRPTSGPTSEPTSIPSSIPSVSPTSTPSLAPTAAPTDSPASPPSSAPILQKRWRLIVSENFEDGLGNFIGDTRNVKVVRGGRVNRSYTLSLHKEGKAELTSNPDVQMYEKLRLQFQSMSRATSTFFYVEIRVNSGQWHSWGQVDGARAWKTTTLQMNMSSAIQTVQFRFKSTLSSAQNPIFVDNVKFQGYC</sequence>
<dbReference type="PANTHER" id="PTHR33683">
    <property type="entry name" value="1, PUTATIVE-RELATED"/>
    <property type="match status" value="1"/>
</dbReference>
<keyword evidence="2" id="KW-0677">Repeat</keyword>
<feature type="compositionally biased region" description="Low complexity" evidence="3">
    <location>
        <begin position="187"/>
        <end position="202"/>
    </location>
</feature>
<dbReference type="Pfam" id="PF04886">
    <property type="entry name" value="PT"/>
    <property type="match status" value="1"/>
</dbReference>
<evidence type="ECO:0000256" key="1">
    <source>
        <dbReference type="ARBA" id="ARBA00022729"/>
    </source>
</evidence>
<dbReference type="Gene3D" id="2.60.120.260">
    <property type="entry name" value="Galactose-binding domain-like"/>
    <property type="match status" value="1"/>
</dbReference>
<evidence type="ECO:0008006" key="5">
    <source>
        <dbReference type="Google" id="ProtNLM"/>
    </source>
</evidence>
<evidence type="ECO:0000313" key="4">
    <source>
        <dbReference type="EMBL" id="CAD8314531.1"/>
    </source>
</evidence>
<dbReference type="EMBL" id="HBED01026631">
    <property type="protein sequence ID" value="CAD8314531.1"/>
    <property type="molecule type" value="Transcribed_RNA"/>
</dbReference>
<feature type="compositionally biased region" description="Low complexity" evidence="3">
    <location>
        <begin position="212"/>
        <end position="256"/>
    </location>
</feature>
<feature type="region of interest" description="Disordered" evidence="3">
    <location>
        <begin position="186"/>
        <end position="263"/>
    </location>
</feature>
<dbReference type="AlphaFoldDB" id="A0A7R9W4V4"/>
<evidence type="ECO:0000256" key="2">
    <source>
        <dbReference type="ARBA" id="ARBA00022737"/>
    </source>
</evidence>
<reference evidence="4" key="1">
    <citation type="submission" date="2021-01" db="EMBL/GenBank/DDBJ databases">
        <authorList>
            <person name="Corre E."/>
            <person name="Pelletier E."/>
            <person name="Niang G."/>
            <person name="Scheremetjew M."/>
            <person name="Finn R."/>
            <person name="Kale V."/>
            <person name="Holt S."/>
            <person name="Cochrane G."/>
            <person name="Meng A."/>
            <person name="Brown T."/>
            <person name="Cohen L."/>
        </authorList>
    </citation>
    <scope>NUCLEOTIDE SEQUENCE</scope>
    <source>
        <strain evidence="4">CCMP147</strain>
    </source>
</reference>
<dbReference type="InterPro" id="IPR006970">
    <property type="entry name" value="PT"/>
</dbReference>
<keyword evidence="1" id="KW-0732">Signal</keyword>